<comment type="caution">
    <text evidence="2">The sequence shown here is derived from an EMBL/GenBank/DDBJ whole genome shotgun (WGS) entry which is preliminary data.</text>
</comment>
<dbReference type="Proteomes" id="UP000321393">
    <property type="component" value="Unassembled WGS sequence"/>
</dbReference>
<evidence type="ECO:0000313" key="3">
    <source>
        <dbReference type="Proteomes" id="UP000321393"/>
    </source>
</evidence>
<feature type="region of interest" description="Disordered" evidence="1">
    <location>
        <begin position="32"/>
        <end position="78"/>
    </location>
</feature>
<evidence type="ECO:0000313" key="2">
    <source>
        <dbReference type="EMBL" id="KAA0056730.1"/>
    </source>
</evidence>
<organism evidence="2 3">
    <name type="scientific">Cucumis melo var. makuwa</name>
    <name type="common">Oriental melon</name>
    <dbReference type="NCBI Taxonomy" id="1194695"/>
    <lineage>
        <taxon>Eukaryota</taxon>
        <taxon>Viridiplantae</taxon>
        <taxon>Streptophyta</taxon>
        <taxon>Embryophyta</taxon>
        <taxon>Tracheophyta</taxon>
        <taxon>Spermatophyta</taxon>
        <taxon>Magnoliopsida</taxon>
        <taxon>eudicotyledons</taxon>
        <taxon>Gunneridae</taxon>
        <taxon>Pentapetalae</taxon>
        <taxon>rosids</taxon>
        <taxon>fabids</taxon>
        <taxon>Cucurbitales</taxon>
        <taxon>Cucurbitaceae</taxon>
        <taxon>Benincaseae</taxon>
        <taxon>Cucumis</taxon>
    </lineage>
</organism>
<feature type="compositionally biased region" description="Basic and acidic residues" evidence="1">
    <location>
        <begin position="48"/>
        <end position="60"/>
    </location>
</feature>
<protein>
    <submittedName>
        <fullName evidence="2">Uncharacterized protein</fullName>
    </submittedName>
</protein>
<gene>
    <name evidence="2" type="ORF">E6C27_scaffold29G00270</name>
</gene>
<accession>A0A5A7UNS7</accession>
<proteinExistence type="predicted"/>
<evidence type="ECO:0000256" key="1">
    <source>
        <dbReference type="SAM" id="MobiDB-lite"/>
    </source>
</evidence>
<name>A0A5A7UNS7_CUCMM</name>
<reference evidence="2 3" key="1">
    <citation type="submission" date="2019-08" db="EMBL/GenBank/DDBJ databases">
        <title>Draft genome sequences of two oriental melons (Cucumis melo L. var makuwa).</title>
        <authorList>
            <person name="Kwon S.-Y."/>
        </authorList>
    </citation>
    <scope>NUCLEOTIDE SEQUENCE [LARGE SCALE GENOMIC DNA]</scope>
    <source>
        <strain evidence="3">cv. SW 3</strain>
        <tissue evidence="2">Leaf</tissue>
    </source>
</reference>
<dbReference type="AlphaFoldDB" id="A0A5A7UNS7"/>
<dbReference type="EMBL" id="SSTE01007338">
    <property type="protein sequence ID" value="KAA0056730.1"/>
    <property type="molecule type" value="Genomic_DNA"/>
</dbReference>
<sequence length="377" mass="42879">MRKIEEGTKCLVDNSTLPARFKLSAISGTNNMGKDIHILTTGKRPSKHTKDSQSSNDDRHGKRLKRPVKQSIDDEKPPIESSLGDCVLCIKGTSKLMASLEVPSMSENSKTLIDVTTMSTRPFVIKGSPQRNIIRSPFERVGSLKPEMRKILDAIATSGSNNLTFLRELVGEVKGFVKTLRLDENRILEEKNIVKRRLAQLFPKEAKLEARLKVGQPDQVPKPQTARKSQLDVEALEVDMPACASFRAYLDSSFPRHRRMSPSREQRYKDMLQHQTIKPFHQLSSISEVWFQVFKFLIILKRNDGDSCLRATSSCCTIKIHSLRFHNFYEKNFIIWQSVYGVLQDHHFAQIYDYVRSTGPLVCHAMFISGSTRSLIA</sequence>